<dbReference type="PANTHER" id="PTHR13302">
    <property type="entry name" value="CONSERVED OLIGOMERIC GOLGI COMPLEX COMPONENT 3"/>
    <property type="match status" value="1"/>
</dbReference>
<dbReference type="Pfam" id="PF20671">
    <property type="entry name" value="COG3_C"/>
    <property type="match status" value="1"/>
</dbReference>
<evidence type="ECO:0000256" key="5">
    <source>
        <dbReference type="ARBA" id="ARBA00022927"/>
    </source>
</evidence>
<comment type="subcellular location">
    <subcellularLocation>
        <location evidence="1">Golgi apparatus membrane</location>
        <topology evidence="1">Peripheral membrane protein</topology>
    </subcellularLocation>
</comment>
<reference evidence="13" key="1">
    <citation type="submission" date="2022-06" db="EMBL/GenBank/DDBJ databases">
        <authorList>
            <consortium name="SYNGENTA / RWTH Aachen University"/>
        </authorList>
    </citation>
    <scope>NUCLEOTIDE SEQUENCE</scope>
</reference>
<protein>
    <recommendedName>
        <fullName evidence="3">Conserved oligomeric Golgi complex subunit 3</fullName>
    </recommendedName>
    <alternativeName>
        <fullName evidence="8">Component of oligomeric Golgi complex 3</fullName>
    </alternativeName>
</protein>
<dbReference type="PANTHER" id="PTHR13302:SF8">
    <property type="entry name" value="CONSERVED OLIGOMERIC GOLGI COMPLEX SUBUNIT 3"/>
    <property type="match status" value="1"/>
</dbReference>
<evidence type="ECO:0000313" key="14">
    <source>
        <dbReference type="Proteomes" id="UP001153365"/>
    </source>
</evidence>
<evidence type="ECO:0000259" key="12">
    <source>
        <dbReference type="Pfam" id="PF20671"/>
    </source>
</evidence>
<feature type="compositionally biased region" description="Basic and acidic residues" evidence="10">
    <location>
        <begin position="104"/>
        <end position="116"/>
    </location>
</feature>
<name>A0AAV0B0X3_PHAPC</name>
<feature type="domain" description="Conserved oligomeric Golgi complex subunit 3 N-terminal" evidence="11">
    <location>
        <begin position="147"/>
        <end position="291"/>
    </location>
</feature>
<evidence type="ECO:0000256" key="7">
    <source>
        <dbReference type="ARBA" id="ARBA00023136"/>
    </source>
</evidence>
<dbReference type="Pfam" id="PF04136">
    <property type="entry name" value="COG3_N"/>
    <property type="match status" value="1"/>
</dbReference>
<dbReference type="GO" id="GO:0006891">
    <property type="term" value="P:intra-Golgi vesicle-mediated transport"/>
    <property type="evidence" value="ECO:0007669"/>
    <property type="project" value="TreeGrafter"/>
</dbReference>
<keyword evidence="6" id="KW-0333">Golgi apparatus</keyword>
<evidence type="ECO:0000256" key="3">
    <source>
        <dbReference type="ARBA" id="ARBA00020976"/>
    </source>
</evidence>
<keyword evidence="14" id="KW-1185">Reference proteome</keyword>
<dbReference type="Proteomes" id="UP001153365">
    <property type="component" value="Unassembled WGS sequence"/>
</dbReference>
<dbReference type="AlphaFoldDB" id="A0AAV0B0X3"/>
<feature type="region of interest" description="Disordered" evidence="10">
    <location>
        <begin position="51"/>
        <end position="116"/>
    </location>
</feature>
<dbReference type="InterPro" id="IPR048685">
    <property type="entry name" value="COG3_C"/>
</dbReference>
<proteinExistence type="inferred from homology"/>
<evidence type="ECO:0000256" key="6">
    <source>
        <dbReference type="ARBA" id="ARBA00023034"/>
    </source>
</evidence>
<keyword evidence="9" id="KW-0175">Coiled coil</keyword>
<gene>
    <name evidence="13" type="ORF">PPACK8108_LOCUS10927</name>
</gene>
<comment type="similarity">
    <text evidence="2">Belongs to the COG3 family.</text>
</comment>
<dbReference type="InterPro" id="IPR048320">
    <property type="entry name" value="COG3_N"/>
</dbReference>
<evidence type="ECO:0000313" key="13">
    <source>
        <dbReference type="EMBL" id="CAH7675849.1"/>
    </source>
</evidence>
<feature type="domain" description="Conserved oligomeric Golgi complex subunit 3 C-terminal" evidence="12">
    <location>
        <begin position="317"/>
        <end position="691"/>
    </location>
</feature>
<evidence type="ECO:0000259" key="11">
    <source>
        <dbReference type="Pfam" id="PF04136"/>
    </source>
</evidence>
<evidence type="ECO:0000256" key="1">
    <source>
        <dbReference type="ARBA" id="ARBA00004395"/>
    </source>
</evidence>
<evidence type="ECO:0000256" key="4">
    <source>
        <dbReference type="ARBA" id="ARBA00022448"/>
    </source>
</evidence>
<evidence type="ECO:0000256" key="10">
    <source>
        <dbReference type="SAM" id="MobiDB-lite"/>
    </source>
</evidence>
<feature type="region of interest" description="Disordered" evidence="10">
    <location>
        <begin position="725"/>
        <end position="744"/>
    </location>
</feature>
<dbReference type="GO" id="GO:0005801">
    <property type="term" value="C:cis-Golgi network"/>
    <property type="evidence" value="ECO:0007669"/>
    <property type="project" value="InterPro"/>
</dbReference>
<dbReference type="InterPro" id="IPR007265">
    <property type="entry name" value="COG_su3"/>
</dbReference>
<dbReference type="GO" id="GO:0017119">
    <property type="term" value="C:Golgi transport complex"/>
    <property type="evidence" value="ECO:0007669"/>
    <property type="project" value="TreeGrafter"/>
</dbReference>
<accession>A0AAV0B0X3</accession>
<dbReference type="GO" id="GO:0000139">
    <property type="term" value="C:Golgi membrane"/>
    <property type="evidence" value="ECO:0007669"/>
    <property type="project" value="UniProtKB-SubCell"/>
</dbReference>
<sequence length="860" mass="98982">MNKPTVNQQRLTVSKKFQLEQWDRLCPLTEFERLSIQSIQRSIQSNISTNILQSHQSHQSSSSSSSSDSNTATQASSSSDCQTNNHQETIPPPSPSSSSTTSDRPIRPESNSKDEPIVISSISHFNDWFSSISDQIQADSEAQVLDHLSSISTYRRSCDRIESSIDRSSNLLESIRSDWNFIDLNSRSLESSSETILEDHKRLNLLACRLEERLNFFRCLEDFQKFLSLPGQDELISHPEFVPMIERLDQSLEFIKSNRHFRDADLYLVRFQQCLTRSMTLIKLYYSSQVQSLTESINFKLSQNSQSASILSPLVQSMLYQKFEGLSNQLFPLINQIERRFKVDKEEYGSILYEMFSTWFSVRNQLLGNFLKIEIRQMAIDHNQVPDLIRLGAVGCNFMRSICNSEYRLFRSMFKESGTEEVFSYLESLCDHLYDLLRPQILHEQRLEVLCALATSVNALIAMDSDLLDIEPHDAQNQTVVSDSFNFSLLLRPILQDIQTRLIFRAQSIIQTEVANYQPKKSDLDYPSKLIVSGDETAECGEARKGAPGEGSEEILIRSALRFRLPSEDVQQLWYPTLKKTLWVLSKLHTYVNDAIFEDFAGEAVGICSQTILNASKQILPSVYQDCTKNALQQEGVQREHGAGYERLVGKRVLEWLDGELFLIRNLLILKDMIKTIDVSKRFGDRAMDLNPLKEVLKDIIYDPRRSIIFRPSSTTSRFIERLNQKGKNRRGSGNGWRDLERKEEEDGRGFGKAEVDEKVELEGILRERIEGLIERVRSEILEQQDKKIANDDEHYIKEEDNYEDVENRKALLNNDREGEIEGLIFGRLDVYFGCLSERGTSYCEVLKEVKELILLRIKN</sequence>
<evidence type="ECO:0000256" key="9">
    <source>
        <dbReference type="SAM" id="Coils"/>
    </source>
</evidence>
<comment type="caution">
    <text evidence="13">The sequence shown here is derived from an EMBL/GenBank/DDBJ whole genome shotgun (WGS) entry which is preliminary data.</text>
</comment>
<keyword evidence="5" id="KW-0653">Protein transport</keyword>
<keyword evidence="4" id="KW-0813">Transport</keyword>
<keyword evidence="7" id="KW-0472">Membrane</keyword>
<dbReference type="GO" id="GO:0006886">
    <property type="term" value="P:intracellular protein transport"/>
    <property type="evidence" value="ECO:0007669"/>
    <property type="project" value="InterPro"/>
</dbReference>
<feature type="coiled-coil region" evidence="9">
    <location>
        <begin position="767"/>
        <end position="816"/>
    </location>
</feature>
<dbReference type="GO" id="GO:0007030">
    <property type="term" value="P:Golgi organization"/>
    <property type="evidence" value="ECO:0007669"/>
    <property type="project" value="TreeGrafter"/>
</dbReference>
<feature type="compositionally biased region" description="Low complexity" evidence="10">
    <location>
        <begin position="51"/>
        <end position="80"/>
    </location>
</feature>
<organism evidence="13 14">
    <name type="scientific">Phakopsora pachyrhizi</name>
    <name type="common">Asian soybean rust disease fungus</name>
    <dbReference type="NCBI Taxonomy" id="170000"/>
    <lineage>
        <taxon>Eukaryota</taxon>
        <taxon>Fungi</taxon>
        <taxon>Dikarya</taxon>
        <taxon>Basidiomycota</taxon>
        <taxon>Pucciniomycotina</taxon>
        <taxon>Pucciniomycetes</taxon>
        <taxon>Pucciniales</taxon>
        <taxon>Phakopsoraceae</taxon>
        <taxon>Phakopsora</taxon>
    </lineage>
</organism>
<evidence type="ECO:0000256" key="2">
    <source>
        <dbReference type="ARBA" id="ARBA00009936"/>
    </source>
</evidence>
<dbReference type="EMBL" id="CALTRL010002489">
    <property type="protein sequence ID" value="CAH7675849.1"/>
    <property type="molecule type" value="Genomic_DNA"/>
</dbReference>
<evidence type="ECO:0000256" key="8">
    <source>
        <dbReference type="ARBA" id="ARBA00031339"/>
    </source>
</evidence>